<keyword evidence="6" id="KW-0503">Monooxygenase</keyword>
<dbReference type="Pfam" id="PF00067">
    <property type="entry name" value="p450"/>
    <property type="match status" value="1"/>
</dbReference>
<dbReference type="SUPFAM" id="SSF48264">
    <property type="entry name" value="Cytochrome P450"/>
    <property type="match status" value="1"/>
</dbReference>
<evidence type="ECO:0000313" key="7">
    <source>
        <dbReference type="EMBL" id="CAF9935455.1"/>
    </source>
</evidence>
<evidence type="ECO:0000256" key="4">
    <source>
        <dbReference type="ARBA" id="ARBA00023004"/>
    </source>
</evidence>
<dbReference type="InterPro" id="IPR050364">
    <property type="entry name" value="Cytochrome_P450_fung"/>
</dbReference>
<keyword evidence="2 5" id="KW-0479">Metal-binding</keyword>
<dbReference type="GO" id="GO:0005506">
    <property type="term" value="F:iron ion binding"/>
    <property type="evidence" value="ECO:0007669"/>
    <property type="project" value="InterPro"/>
</dbReference>
<dbReference type="PANTHER" id="PTHR46300">
    <property type="entry name" value="P450, PUTATIVE (EUROFUNG)-RELATED-RELATED"/>
    <property type="match status" value="1"/>
</dbReference>
<comment type="similarity">
    <text evidence="1 6">Belongs to the cytochrome P450 family.</text>
</comment>
<dbReference type="OrthoDB" id="1103324at2759"/>
<sequence>MASLPFDSLSSATLTACFSFAASLCLLYIILHEALAPAHAHFLALRRKKWRLPAGPPGLPLIGNLHQWRSARRSSVTLLPYLTSLAAYGEMTTLTLGSKTWVLLNTPRVVNEIINKRGSITHQRPPMPIASDLISRGKRSVLRPTAVWLEGRRVMHHLLNGSPLKTYGEWQELESIQMLASYLFQPEKWYAHHYRYANSVLHRIVLGEGLEKETAEVENLQRVIAEFLRNINANIVDFYPQLASLPKFLQFWRRGWDKMGLDHCEAFMSWWAPVKKACEEGTAPPSFVRDALLAKETRYTGSDEEAMYLAMGTISAGSDNTRMLLNTLVMAALCHPDAMTKAREEADAVCGNMAGRLPGIGDIPKMPYTCALVKEVLRWRPVVPLVPQHQLIQDLDFEGYCFPAGTEFLINSFPVAHNVDGPNVFWPERWMDGNEASVTQGLWVFGGGRRVCVGYKLAQTQLLVAFARLLYCFDYATVSLARSSF</sequence>
<dbReference type="InterPro" id="IPR002401">
    <property type="entry name" value="Cyt_P450_E_grp-I"/>
</dbReference>
<keyword evidence="4 5" id="KW-0408">Iron</keyword>
<dbReference type="PRINTS" id="PR00385">
    <property type="entry name" value="P450"/>
</dbReference>
<evidence type="ECO:0000313" key="8">
    <source>
        <dbReference type="Proteomes" id="UP000664203"/>
    </source>
</evidence>
<name>A0A8H3IVK2_9LECA</name>
<feature type="binding site" description="axial binding residue" evidence="5">
    <location>
        <position position="452"/>
    </location>
    <ligand>
        <name>heme</name>
        <dbReference type="ChEBI" id="CHEBI:30413"/>
    </ligand>
    <ligandPart>
        <name>Fe</name>
        <dbReference type="ChEBI" id="CHEBI:18248"/>
    </ligandPart>
</feature>
<reference evidence="7" key="1">
    <citation type="submission" date="2021-03" db="EMBL/GenBank/DDBJ databases">
        <authorList>
            <person name="Tagirdzhanova G."/>
        </authorList>
    </citation>
    <scope>NUCLEOTIDE SEQUENCE</scope>
</reference>
<dbReference type="PROSITE" id="PS00086">
    <property type="entry name" value="CYTOCHROME_P450"/>
    <property type="match status" value="1"/>
</dbReference>
<evidence type="ECO:0000256" key="2">
    <source>
        <dbReference type="ARBA" id="ARBA00022723"/>
    </source>
</evidence>
<keyword evidence="3 6" id="KW-0560">Oxidoreductase</keyword>
<keyword evidence="5 6" id="KW-0349">Heme</keyword>
<dbReference type="GO" id="GO:0004497">
    <property type="term" value="F:monooxygenase activity"/>
    <property type="evidence" value="ECO:0007669"/>
    <property type="project" value="UniProtKB-KW"/>
</dbReference>
<dbReference type="GO" id="GO:0016705">
    <property type="term" value="F:oxidoreductase activity, acting on paired donors, with incorporation or reduction of molecular oxygen"/>
    <property type="evidence" value="ECO:0007669"/>
    <property type="project" value="InterPro"/>
</dbReference>
<dbReference type="EMBL" id="CAJPDR010000407">
    <property type="protein sequence ID" value="CAF9935455.1"/>
    <property type="molecule type" value="Genomic_DNA"/>
</dbReference>
<evidence type="ECO:0000256" key="3">
    <source>
        <dbReference type="ARBA" id="ARBA00023002"/>
    </source>
</evidence>
<dbReference type="Proteomes" id="UP000664203">
    <property type="component" value="Unassembled WGS sequence"/>
</dbReference>
<dbReference type="PANTHER" id="PTHR46300:SF12">
    <property type="entry name" value="P450, PUTATIVE (EUROFUNG)-RELATED"/>
    <property type="match status" value="1"/>
</dbReference>
<dbReference type="InterPro" id="IPR001128">
    <property type="entry name" value="Cyt_P450"/>
</dbReference>
<dbReference type="GO" id="GO:0020037">
    <property type="term" value="F:heme binding"/>
    <property type="evidence" value="ECO:0007669"/>
    <property type="project" value="InterPro"/>
</dbReference>
<dbReference type="AlphaFoldDB" id="A0A8H3IVK2"/>
<dbReference type="Gene3D" id="1.10.630.10">
    <property type="entry name" value="Cytochrome P450"/>
    <property type="match status" value="1"/>
</dbReference>
<protein>
    <recommendedName>
        <fullName evidence="9">Cytochrome P450</fullName>
    </recommendedName>
</protein>
<organism evidence="7 8">
    <name type="scientific">Alectoria fallacina</name>
    <dbReference type="NCBI Taxonomy" id="1903189"/>
    <lineage>
        <taxon>Eukaryota</taxon>
        <taxon>Fungi</taxon>
        <taxon>Dikarya</taxon>
        <taxon>Ascomycota</taxon>
        <taxon>Pezizomycotina</taxon>
        <taxon>Lecanoromycetes</taxon>
        <taxon>OSLEUM clade</taxon>
        <taxon>Lecanoromycetidae</taxon>
        <taxon>Lecanorales</taxon>
        <taxon>Lecanorineae</taxon>
        <taxon>Parmeliaceae</taxon>
        <taxon>Alectoria</taxon>
    </lineage>
</organism>
<dbReference type="InterPro" id="IPR017972">
    <property type="entry name" value="Cyt_P450_CS"/>
</dbReference>
<evidence type="ECO:0000256" key="5">
    <source>
        <dbReference type="PIRSR" id="PIRSR602401-1"/>
    </source>
</evidence>
<dbReference type="PRINTS" id="PR00463">
    <property type="entry name" value="EP450I"/>
</dbReference>
<accession>A0A8H3IVK2</accession>
<dbReference type="InterPro" id="IPR036396">
    <property type="entry name" value="Cyt_P450_sf"/>
</dbReference>
<keyword evidence="8" id="KW-1185">Reference proteome</keyword>
<evidence type="ECO:0000256" key="6">
    <source>
        <dbReference type="RuleBase" id="RU000461"/>
    </source>
</evidence>
<proteinExistence type="inferred from homology"/>
<dbReference type="CDD" id="cd11065">
    <property type="entry name" value="CYP64-like"/>
    <property type="match status" value="1"/>
</dbReference>
<evidence type="ECO:0008006" key="9">
    <source>
        <dbReference type="Google" id="ProtNLM"/>
    </source>
</evidence>
<gene>
    <name evidence="7" type="ORF">ALECFALPRED_006398</name>
</gene>
<comment type="caution">
    <text evidence="7">The sequence shown here is derived from an EMBL/GenBank/DDBJ whole genome shotgun (WGS) entry which is preliminary data.</text>
</comment>
<evidence type="ECO:0000256" key="1">
    <source>
        <dbReference type="ARBA" id="ARBA00010617"/>
    </source>
</evidence>
<comment type="cofactor">
    <cofactor evidence="5">
        <name>heme</name>
        <dbReference type="ChEBI" id="CHEBI:30413"/>
    </cofactor>
</comment>